<feature type="compositionally biased region" description="Low complexity" evidence="1">
    <location>
        <begin position="354"/>
        <end position="369"/>
    </location>
</feature>
<sequence>MSQSFADPPYLIMVRINCEFLYQKSLMVLHRKYMSQEGNETSETSTRTCIAAAIAIVRWFADLHEEFKPGGQLHHERWMLSSFTMNDFLLAAMILCLAVSKWRKKNQNAGRNIRGDWEAKEWFDMLVRSHDMCVEEAEKGSKEGRKVAEALNVMLVALVPDVRLKSLARTSPKSPERPEASSREDASMDYSYTASSHSNDAAASSSASTSFSNPSTARQQSIQSPLSQNQQHVQPQPDANAFAFNPTDDPFYPFLSPTTQPANIDWAALDTFLAHPGNDIAAVAPVLDTGFGSFHGEFAGFQGGLNMSAGASTTNGGGATTDLENGLNNLNLPYSGYRFAQQQQPTRNQAEQPAATSTRRNMTSSTTATFPHPDLAATPTGDTPTASSSTSLTAPPNNNPSTATSTWTSQPLPYFGGPDGWVDGQWRLDTPTGMEFAKAEMRRKTREEAWEAAQGPAGPKGERTHQVAEIEKDGWE</sequence>
<comment type="caution">
    <text evidence="2">The sequence shown here is derived from an EMBL/GenBank/DDBJ whole genome shotgun (WGS) entry which is preliminary data.</text>
</comment>
<organism evidence="2 3">
    <name type="scientific">Cyphellophora attinorum</name>
    <dbReference type="NCBI Taxonomy" id="1664694"/>
    <lineage>
        <taxon>Eukaryota</taxon>
        <taxon>Fungi</taxon>
        <taxon>Dikarya</taxon>
        <taxon>Ascomycota</taxon>
        <taxon>Pezizomycotina</taxon>
        <taxon>Eurotiomycetes</taxon>
        <taxon>Chaetothyriomycetidae</taxon>
        <taxon>Chaetothyriales</taxon>
        <taxon>Cyphellophoraceae</taxon>
        <taxon>Cyphellophora</taxon>
    </lineage>
</organism>
<evidence type="ECO:0000256" key="1">
    <source>
        <dbReference type="SAM" id="MobiDB-lite"/>
    </source>
</evidence>
<evidence type="ECO:0000313" key="2">
    <source>
        <dbReference type="EMBL" id="KPI40104.1"/>
    </source>
</evidence>
<feature type="compositionally biased region" description="Basic and acidic residues" evidence="1">
    <location>
        <begin position="439"/>
        <end position="449"/>
    </location>
</feature>
<feature type="region of interest" description="Disordered" evidence="1">
    <location>
        <begin position="168"/>
        <end position="246"/>
    </location>
</feature>
<feature type="compositionally biased region" description="Low complexity" evidence="1">
    <location>
        <begin position="383"/>
        <end position="409"/>
    </location>
</feature>
<keyword evidence="3" id="KW-1185">Reference proteome</keyword>
<dbReference type="CDD" id="cd12148">
    <property type="entry name" value="fungal_TF_MHR"/>
    <property type="match status" value="1"/>
</dbReference>
<dbReference type="GeneID" id="28732077"/>
<dbReference type="STRING" id="1664694.A0A0N1HAZ6"/>
<accession>A0A0N1HAZ6</accession>
<feature type="compositionally biased region" description="Basic and acidic residues" evidence="1">
    <location>
        <begin position="460"/>
        <end position="476"/>
    </location>
</feature>
<feature type="region of interest" description="Disordered" evidence="1">
    <location>
        <begin position="439"/>
        <end position="476"/>
    </location>
</feature>
<feature type="region of interest" description="Disordered" evidence="1">
    <location>
        <begin position="340"/>
        <end position="412"/>
    </location>
</feature>
<proteinExistence type="predicted"/>
<feature type="compositionally biased region" description="Polar residues" evidence="1">
    <location>
        <begin position="340"/>
        <end position="351"/>
    </location>
</feature>
<feature type="compositionally biased region" description="Polar residues" evidence="1">
    <location>
        <begin position="218"/>
        <end position="234"/>
    </location>
</feature>
<dbReference type="VEuPathDB" id="FungiDB:AB675_11359"/>
<protein>
    <recommendedName>
        <fullName evidence="4">Transcription factor domain-containing protein</fullName>
    </recommendedName>
</protein>
<dbReference type="EMBL" id="LFJN01000013">
    <property type="protein sequence ID" value="KPI40104.1"/>
    <property type="molecule type" value="Genomic_DNA"/>
</dbReference>
<evidence type="ECO:0000313" key="3">
    <source>
        <dbReference type="Proteomes" id="UP000038010"/>
    </source>
</evidence>
<feature type="compositionally biased region" description="Basic and acidic residues" evidence="1">
    <location>
        <begin position="174"/>
        <end position="186"/>
    </location>
</feature>
<dbReference type="AlphaFoldDB" id="A0A0N1HAZ6"/>
<name>A0A0N1HAZ6_9EURO</name>
<feature type="compositionally biased region" description="Low complexity" evidence="1">
    <location>
        <begin position="193"/>
        <end position="217"/>
    </location>
</feature>
<dbReference type="OrthoDB" id="5431381at2759"/>
<gene>
    <name evidence="2" type="ORF">AB675_11359</name>
</gene>
<dbReference type="RefSeq" id="XP_018000067.1">
    <property type="nucleotide sequence ID" value="XM_018140197.1"/>
</dbReference>
<dbReference type="Proteomes" id="UP000038010">
    <property type="component" value="Unassembled WGS sequence"/>
</dbReference>
<reference evidence="2 3" key="1">
    <citation type="submission" date="2015-06" db="EMBL/GenBank/DDBJ databases">
        <title>Draft genome of the ant-associated black yeast Phialophora attae CBS 131958.</title>
        <authorList>
            <person name="Moreno L.F."/>
            <person name="Stielow B.J."/>
            <person name="de Hoog S."/>
            <person name="Vicente V.A."/>
            <person name="Weiss V.A."/>
            <person name="de Vries M."/>
            <person name="Cruz L.M."/>
            <person name="Souza E.M."/>
        </authorList>
    </citation>
    <scope>NUCLEOTIDE SEQUENCE [LARGE SCALE GENOMIC DNA]</scope>
    <source>
        <strain evidence="2 3">CBS 131958</strain>
    </source>
</reference>
<evidence type="ECO:0008006" key="4">
    <source>
        <dbReference type="Google" id="ProtNLM"/>
    </source>
</evidence>